<dbReference type="AlphaFoldDB" id="A0A919GDL2"/>
<keyword evidence="3" id="KW-1185">Reference proteome</keyword>
<feature type="region of interest" description="Disordered" evidence="1">
    <location>
        <begin position="1"/>
        <end position="55"/>
    </location>
</feature>
<evidence type="ECO:0000313" key="2">
    <source>
        <dbReference type="EMBL" id="GHH82550.1"/>
    </source>
</evidence>
<comment type="caution">
    <text evidence="2">The sequence shown here is derived from an EMBL/GenBank/DDBJ whole genome shotgun (WGS) entry which is preliminary data.</text>
</comment>
<feature type="compositionally biased region" description="Basic and acidic residues" evidence="1">
    <location>
        <begin position="24"/>
        <end position="33"/>
    </location>
</feature>
<reference evidence="2" key="2">
    <citation type="submission" date="2020-09" db="EMBL/GenBank/DDBJ databases">
        <authorList>
            <person name="Sun Q."/>
            <person name="Ohkuma M."/>
        </authorList>
    </citation>
    <scope>NUCLEOTIDE SEQUENCE</scope>
    <source>
        <strain evidence="2">JCM 5069</strain>
    </source>
</reference>
<gene>
    <name evidence="2" type="ORF">GCM10018793_42670</name>
</gene>
<reference evidence="2" key="1">
    <citation type="journal article" date="2014" name="Int. J. Syst. Evol. Microbiol.">
        <title>Complete genome sequence of Corynebacterium casei LMG S-19264T (=DSM 44701T), isolated from a smear-ripened cheese.</title>
        <authorList>
            <consortium name="US DOE Joint Genome Institute (JGI-PGF)"/>
            <person name="Walter F."/>
            <person name="Albersmeier A."/>
            <person name="Kalinowski J."/>
            <person name="Ruckert C."/>
        </authorList>
    </citation>
    <scope>NUCLEOTIDE SEQUENCE</scope>
    <source>
        <strain evidence="2">JCM 5069</strain>
    </source>
</reference>
<sequence>MVPRHAARPDERLAAGDFSTAAAEDTRDSGDRRRGARPGGSRTAPRVGSVRDRGRPLVPDRGFFSYRIVDFTAFRTASELAAHREQSGRGPV</sequence>
<dbReference type="EMBL" id="BNCD01000012">
    <property type="protein sequence ID" value="GHH82550.1"/>
    <property type="molecule type" value="Genomic_DNA"/>
</dbReference>
<name>A0A919GDL2_9ACTN</name>
<organism evidence="2 3">
    <name type="scientific">Streptomyces sulfonofaciens</name>
    <dbReference type="NCBI Taxonomy" id="68272"/>
    <lineage>
        <taxon>Bacteria</taxon>
        <taxon>Bacillati</taxon>
        <taxon>Actinomycetota</taxon>
        <taxon>Actinomycetes</taxon>
        <taxon>Kitasatosporales</taxon>
        <taxon>Streptomycetaceae</taxon>
        <taxon>Streptomyces</taxon>
    </lineage>
</organism>
<evidence type="ECO:0000313" key="3">
    <source>
        <dbReference type="Proteomes" id="UP000603708"/>
    </source>
</evidence>
<dbReference type="Proteomes" id="UP000603708">
    <property type="component" value="Unassembled WGS sequence"/>
</dbReference>
<evidence type="ECO:0000256" key="1">
    <source>
        <dbReference type="SAM" id="MobiDB-lite"/>
    </source>
</evidence>
<accession>A0A919GDL2</accession>
<proteinExistence type="predicted"/>
<protein>
    <submittedName>
        <fullName evidence="2">Uncharacterized protein</fullName>
    </submittedName>
</protein>